<feature type="chain" id="PRO_5046430653" evidence="1">
    <location>
        <begin position="27"/>
        <end position="297"/>
    </location>
</feature>
<evidence type="ECO:0000256" key="1">
    <source>
        <dbReference type="SAM" id="SignalP"/>
    </source>
</evidence>
<gene>
    <name evidence="2" type="ORF">QTN89_08685</name>
</gene>
<reference evidence="2 3" key="1">
    <citation type="submission" date="2023-06" db="EMBL/GenBank/DDBJ databases">
        <title>Roseiconus lacunae JC819 isolated from Gulf of Mannar region, Tamil Nadu.</title>
        <authorList>
            <person name="Pk S."/>
            <person name="Ch S."/>
            <person name="Ch V.R."/>
        </authorList>
    </citation>
    <scope>NUCLEOTIDE SEQUENCE [LARGE SCALE GENOMIC DNA]</scope>
    <source>
        <strain evidence="2 3">JC819</strain>
    </source>
</reference>
<dbReference type="InterPro" id="IPR011465">
    <property type="entry name" value="DUF1571"/>
</dbReference>
<dbReference type="Pfam" id="PF07608">
    <property type="entry name" value="DUF1571"/>
    <property type="match status" value="1"/>
</dbReference>
<keyword evidence="1" id="KW-0732">Signal</keyword>
<proteinExistence type="predicted"/>
<keyword evidence="3" id="KW-1185">Reference proteome</keyword>
<dbReference type="PROSITE" id="PS51257">
    <property type="entry name" value="PROKAR_LIPOPROTEIN"/>
    <property type="match status" value="1"/>
</dbReference>
<evidence type="ECO:0000313" key="2">
    <source>
        <dbReference type="EMBL" id="MDM4015501.1"/>
    </source>
</evidence>
<dbReference type="EMBL" id="JASZZN010000005">
    <property type="protein sequence ID" value="MDM4015501.1"/>
    <property type="molecule type" value="Genomic_DNA"/>
</dbReference>
<dbReference type="Proteomes" id="UP001239462">
    <property type="component" value="Unassembled WGS sequence"/>
</dbReference>
<protein>
    <submittedName>
        <fullName evidence="2">DUF1571 domain-containing protein</fullName>
    </submittedName>
</protein>
<feature type="signal peptide" evidence="1">
    <location>
        <begin position="1"/>
        <end position="26"/>
    </location>
</feature>
<accession>A0ABT7PGA3</accession>
<evidence type="ECO:0000313" key="3">
    <source>
        <dbReference type="Proteomes" id="UP001239462"/>
    </source>
</evidence>
<name>A0ABT7PGA3_9BACT</name>
<sequence length="297" mass="33267">MFVLKLPSWLMAASLVTAGCLPPAVADQPVPEPENPKPGAETSAQSVGFRMRSNVLPSHPIDPALEIAQKSLAHVKNNIDDYTALFAKRCRVGGELPPLQFAHLKMRNRKLENGSIVAPMSVYLDYLKPSSLKGREVIWVENAYDGKLVVHQGGLAGLITLHLDPEGSLAMRGQRYSIQSIGIEKLLEQVIEVASHDRNYGECLVEIDDDARLGQHRCTRVTITHPEKRDHFRFHRAVVLFDNDLQLPIRYCAWTWPTSPGGKPVLDEEYNYLKMQVNTGLSQSDFDPANPDYRYVD</sequence>
<dbReference type="RefSeq" id="WP_149495569.1">
    <property type="nucleotide sequence ID" value="NZ_CP141221.1"/>
</dbReference>
<organism evidence="2 3">
    <name type="scientific">Roseiconus lacunae</name>
    <dbReference type="NCBI Taxonomy" id="2605694"/>
    <lineage>
        <taxon>Bacteria</taxon>
        <taxon>Pseudomonadati</taxon>
        <taxon>Planctomycetota</taxon>
        <taxon>Planctomycetia</taxon>
        <taxon>Pirellulales</taxon>
        <taxon>Pirellulaceae</taxon>
        <taxon>Roseiconus</taxon>
    </lineage>
</organism>
<comment type="caution">
    <text evidence="2">The sequence shown here is derived from an EMBL/GenBank/DDBJ whole genome shotgun (WGS) entry which is preliminary data.</text>
</comment>